<dbReference type="GO" id="GO:0006508">
    <property type="term" value="P:proteolysis"/>
    <property type="evidence" value="ECO:0007669"/>
    <property type="project" value="UniProtKB-KW"/>
</dbReference>
<evidence type="ECO:0000256" key="3">
    <source>
        <dbReference type="ARBA" id="ARBA00022801"/>
    </source>
</evidence>
<dbReference type="PANTHER" id="PTHR43806">
    <property type="entry name" value="PEPTIDASE S8"/>
    <property type="match status" value="1"/>
</dbReference>
<feature type="domain" description="Peptidase S8/S53" evidence="6">
    <location>
        <begin position="505"/>
        <end position="666"/>
    </location>
</feature>
<keyword evidence="2" id="KW-0645">Protease</keyword>
<dbReference type="InterPro" id="IPR000209">
    <property type="entry name" value="Peptidase_S8/S53_dom"/>
</dbReference>
<dbReference type="PROSITE" id="PS51892">
    <property type="entry name" value="SUBTILASE"/>
    <property type="match status" value="1"/>
</dbReference>
<evidence type="ECO:0000256" key="4">
    <source>
        <dbReference type="ARBA" id="ARBA00022825"/>
    </source>
</evidence>
<dbReference type="Gene3D" id="3.40.50.200">
    <property type="entry name" value="Peptidase S8/S53 domain"/>
    <property type="match status" value="1"/>
</dbReference>
<dbReference type="EMBL" id="JFBX01000081">
    <property type="protein sequence ID" value="KXH50685.1"/>
    <property type="molecule type" value="Genomic_DNA"/>
</dbReference>
<gene>
    <name evidence="8" type="ORF">CSIM01_01534</name>
</gene>
<accession>A0A135TRD7</accession>
<evidence type="ECO:0000313" key="9">
    <source>
        <dbReference type="Proteomes" id="UP000070328"/>
    </source>
</evidence>
<reference evidence="8 9" key="1">
    <citation type="submission" date="2014-02" db="EMBL/GenBank/DDBJ databases">
        <title>The genome sequence of Colletotrichum simmondsii CBS122122.</title>
        <authorList>
            <person name="Baroncelli R."/>
            <person name="Thon M.R."/>
        </authorList>
    </citation>
    <scope>NUCLEOTIDE SEQUENCE [LARGE SCALE GENOMIC DNA]</scope>
    <source>
        <strain evidence="8 9">CBS122122</strain>
    </source>
</reference>
<dbReference type="InterPro" id="IPR056002">
    <property type="entry name" value="DUF7580"/>
</dbReference>
<protein>
    <submittedName>
        <fullName evidence="8">Uncharacterized protein</fullName>
    </submittedName>
</protein>
<keyword evidence="4" id="KW-0720">Serine protease</keyword>
<dbReference type="PANTHER" id="PTHR43806:SF11">
    <property type="entry name" value="CEREVISIN-RELATED"/>
    <property type="match status" value="1"/>
</dbReference>
<dbReference type="InterPro" id="IPR036852">
    <property type="entry name" value="Peptidase_S8/S53_dom_sf"/>
</dbReference>
<dbReference type="SUPFAM" id="SSF52743">
    <property type="entry name" value="Subtilisin-like"/>
    <property type="match status" value="1"/>
</dbReference>
<dbReference type="InterPro" id="IPR050131">
    <property type="entry name" value="Peptidase_S8_subtilisin-like"/>
</dbReference>
<keyword evidence="3" id="KW-0378">Hydrolase</keyword>
<evidence type="ECO:0000256" key="1">
    <source>
        <dbReference type="ARBA" id="ARBA00011073"/>
    </source>
</evidence>
<name>A0A135TRD7_9PEZI</name>
<dbReference type="AlphaFoldDB" id="A0A135TRD7"/>
<evidence type="ECO:0000259" key="7">
    <source>
        <dbReference type="Pfam" id="PF24476"/>
    </source>
</evidence>
<keyword evidence="9" id="KW-1185">Reference proteome</keyword>
<feature type="domain" description="DUF7580" evidence="7">
    <location>
        <begin position="170"/>
        <end position="434"/>
    </location>
</feature>
<evidence type="ECO:0000313" key="8">
    <source>
        <dbReference type="EMBL" id="KXH50685.1"/>
    </source>
</evidence>
<evidence type="ECO:0000256" key="5">
    <source>
        <dbReference type="PROSITE-ProRule" id="PRU01240"/>
    </source>
</evidence>
<dbReference type="Pfam" id="PF00082">
    <property type="entry name" value="Peptidase_S8"/>
    <property type="match status" value="1"/>
</dbReference>
<dbReference type="OrthoDB" id="4819125at2759"/>
<dbReference type="Proteomes" id="UP000070328">
    <property type="component" value="Unassembled WGS sequence"/>
</dbReference>
<comment type="similarity">
    <text evidence="1 5">Belongs to the peptidase S8 family.</text>
</comment>
<comment type="caution">
    <text evidence="5">Lacks conserved residue(s) required for the propagation of feature annotation.</text>
</comment>
<sequence length="691" mass="78102">MRIPSGCRKSKTSRTITIPSLSAIGVPHWRLSFPARTRLMWQLNLVNSVIAAFVTLSREANFAPLGHDGLALARDAQRCYTYLSIIRRAVYIFVVLREPAVDVHVDIVNKLLIALESRLWAEDREPWLSKNYTLTYSELPSLERLKAFAASLDQESDTKRSWSTSRNIATTRWKVTNVHVGTQDGLSPEHIHTARWLDQKDICQRLAESADFQLNLAVDENELWELGQILTEDDDHYTDMKSLYDVLGSDTTAFALGRKDQLSIFLILSNSLLNFHSSPWAQSVWSSDKIYFRSMEGGPENRPVLAFPYLSVNIHTVQDSSSSAWHEGVRKLYTIPKLVALGMIFIEILTRKRFPDGLMVHIRDGGKSYESCISAIWKTFKDNRNIMSPAMTKAISACIKLEMPYNFPGNDLRNEELFGIYIKTFVMDPLIEELQASHGVTWDSFFRSLTPGPNSPLSSRNHGIPRQYVTENTGPKQGNHCILAGAIAEKTPFSSAKYRQKSCQRKVKVAVLDSGLALSQMERKSFRCTAYRSFVDKDQDREEDDVGHGTHVATLLRRIAPDAQIFVARIYQDEPTHDESANAITNAIKWAIDDCSVDIIVMSFGFNETVQIIADQIRRAVFQKVLIFAAASNDGKNRTDRIAWPAREEGVVCIHSGDGMGNPSRFTPAPEEDMRIMVLGERRRMAKTAQY</sequence>
<dbReference type="CDD" id="cd00306">
    <property type="entry name" value="Peptidases_S8_S53"/>
    <property type="match status" value="1"/>
</dbReference>
<evidence type="ECO:0000256" key="2">
    <source>
        <dbReference type="ARBA" id="ARBA00022670"/>
    </source>
</evidence>
<dbReference type="Pfam" id="PF24476">
    <property type="entry name" value="DUF7580"/>
    <property type="match status" value="1"/>
</dbReference>
<proteinExistence type="inferred from homology"/>
<organism evidence="8 9">
    <name type="scientific">Colletotrichum simmondsii</name>
    <dbReference type="NCBI Taxonomy" id="703756"/>
    <lineage>
        <taxon>Eukaryota</taxon>
        <taxon>Fungi</taxon>
        <taxon>Dikarya</taxon>
        <taxon>Ascomycota</taxon>
        <taxon>Pezizomycotina</taxon>
        <taxon>Sordariomycetes</taxon>
        <taxon>Hypocreomycetidae</taxon>
        <taxon>Glomerellales</taxon>
        <taxon>Glomerellaceae</taxon>
        <taxon>Colletotrichum</taxon>
        <taxon>Colletotrichum acutatum species complex</taxon>
    </lineage>
</organism>
<evidence type="ECO:0000259" key="6">
    <source>
        <dbReference type="Pfam" id="PF00082"/>
    </source>
</evidence>
<comment type="caution">
    <text evidence="8">The sequence shown here is derived from an EMBL/GenBank/DDBJ whole genome shotgun (WGS) entry which is preliminary data.</text>
</comment>
<dbReference type="GO" id="GO:0004252">
    <property type="term" value="F:serine-type endopeptidase activity"/>
    <property type="evidence" value="ECO:0007669"/>
    <property type="project" value="InterPro"/>
</dbReference>